<organism evidence="4 5">
    <name type="scientific">Turnera subulata</name>
    <dbReference type="NCBI Taxonomy" id="218843"/>
    <lineage>
        <taxon>Eukaryota</taxon>
        <taxon>Viridiplantae</taxon>
        <taxon>Streptophyta</taxon>
        <taxon>Embryophyta</taxon>
        <taxon>Tracheophyta</taxon>
        <taxon>Spermatophyta</taxon>
        <taxon>Magnoliopsida</taxon>
        <taxon>eudicotyledons</taxon>
        <taxon>Gunneridae</taxon>
        <taxon>Pentapetalae</taxon>
        <taxon>rosids</taxon>
        <taxon>fabids</taxon>
        <taxon>Malpighiales</taxon>
        <taxon>Passifloraceae</taxon>
        <taxon>Turnera</taxon>
    </lineage>
</organism>
<accession>A0A9Q0GHR2</accession>
<dbReference type="AlphaFoldDB" id="A0A9Q0GHR2"/>
<evidence type="ECO:0000256" key="1">
    <source>
        <dbReference type="ARBA" id="ARBA00009861"/>
    </source>
</evidence>
<sequence length="460" mass="50379">MPSSTITTLISRCTVYPDQPSTIESLKLSVSDLPMLSCQYIQKGVLLSAPPYSIDDLVTSLKHALSATLSHFPALAGRLETDPSGHVHIACNDAGVEFVQAKAKRLFIHHILSPLDVPNCVKGFFTYDNTVSYSGHSKPLVAVQVTELADGVFIGCTVNHAVTDGTSFWHFFNTFAEFCKGAKKISKSPNFSRDTVFNSPAVLKFPASGPKVTFAGDEPLRERIFHFSREAILKLKFRANNGNLVPNWNNNGINNGKVAPVTESLLRSKAEEISSFQSLCAQLWRCVTRARKLQPSKTTTFRMAVNCRHRLQPRLEPYYFGNAIQSIPTVASAGELLAHDLSWGADKLHKNVVAHGDATVRKGVAEWEKAPRLFPLGNADGASITMGSSPRFPMYDNDFGWGRPLAVRSGMANKFDGKISAFPGREGNGSVDLEVVLAPDTMAGLENDEEFMQYVSDIIV</sequence>
<dbReference type="PANTHER" id="PTHR31896">
    <property type="entry name" value="FAMILY REGULATORY PROTEIN, PUTATIVE (AFU_ORTHOLOGUE AFUA_3G14730)-RELATED"/>
    <property type="match status" value="1"/>
</dbReference>
<comment type="caution">
    <text evidence="4">The sequence shown here is derived from an EMBL/GenBank/DDBJ whole genome shotgun (WGS) entry which is preliminary data.</text>
</comment>
<dbReference type="Proteomes" id="UP001141552">
    <property type="component" value="Unassembled WGS sequence"/>
</dbReference>
<evidence type="ECO:0000313" key="5">
    <source>
        <dbReference type="Proteomes" id="UP001141552"/>
    </source>
</evidence>
<dbReference type="EMBL" id="JAKUCV010000304">
    <property type="protein sequence ID" value="KAJ4850519.1"/>
    <property type="molecule type" value="Genomic_DNA"/>
</dbReference>
<dbReference type="FunFam" id="3.30.559.10:FF:000008">
    <property type="entry name" value="Tryptamine hydroxycinnamoyl transferase"/>
    <property type="match status" value="1"/>
</dbReference>
<proteinExistence type="inferred from homology"/>
<dbReference type="InterPro" id="IPR051283">
    <property type="entry name" value="Sec_Metabolite_Acyltrans"/>
</dbReference>
<dbReference type="SUPFAM" id="SSF52777">
    <property type="entry name" value="CoA-dependent acyltransferases"/>
    <property type="match status" value="1"/>
</dbReference>
<evidence type="ECO:0008006" key="6">
    <source>
        <dbReference type="Google" id="ProtNLM"/>
    </source>
</evidence>
<evidence type="ECO:0000256" key="2">
    <source>
        <dbReference type="ARBA" id="ARBA00022679"/>
    </source>
</evidence>
<name>A0A9Q0GHR2_9ROSI</name>
<dbReference type="OrthoDB" id="1862401at2759"/>
<dbReference type="InterPro" id="IPR023213">
    <property type="entry name" value="CAT-like_dom_sf"/>
</dbReference>
<comment type="similarity">
    <text evidence="1">Belongs to the plant acyltransferase family.</text>
</comment>
<evidence type="ECO:0000256" key="3">
    <source>
        <dbReference type="ARBA" id="ARBA00023315"/>
    </source>
</evidence>
<keyword evidence="3" id="KW-0012">Acyltransferase</keyword>
<reference evidence="4" key="1">
    <citation type="submission" date="2022-02" db="EMBL/GenBank/DDBJ databases">
        <authorList>
            <person name="Henning P.M."/>
            <person name="McCubbin A.G."/>
            <person name="Shore J.S."/>
        </authorList>
    </citation>
    <scope>NUCLEOTIDE SEQUENCE</scope>
    <source>
        <strain evidence="4">F60SS</strain>
        <tissue evidence="4">Leaves</tissue>
    </source>
</reference>
<dbReference type="Gene3D" id="3.30.559.10">
    <property type="entry name" value="Chloramphenicol acetyltransferase-like domain"/>
    <property type="match status" value="2"/>
</dbReference>
<dbReference type="Pfam" id="PF02458">
    <property type="entry name" value="Transferase"/>
    <property type="match status" value="1"/>
</dbReference>
<keyword evidence="2" id="KW-0808">Transferase</keyword>
<dbReference type="PANTHER" id="PTHR31896:SF50">
    <property type="entry name" value="BAHD ACYLTRANSFERASE DCR"/>
    <property type="match status" value="1"/>
</dbReference>
<evidence type="ECO:0000313" key="4">
    <source>
        <dbReference type="EMBL" id="KAJ4850519.1"/>
    </source>
</evidence>
<reference evidence="4" key="2">
    <citation type="journal article" date="2023" name="Plants (Basel)">
        <title>Annotation of the Turnera subulata (Passifloraceae) Draft Genome Reveals the S-Locus Evolved after the Divergence of Turneroideae from Passifloroideae in a Stepwise Manner.</title>
        <authorList>
            <person name="Henning P.M."/>
            <person name="Roalson E.H."/>
            <person name="Mir W."/>
            <person name="McCubbin A.G."/>
            <person name="Shore J.S."/>
        </authorList>
    </citation>
    <scope>NUCLEOTIDE SEQUENCE</scope>
    <source>
        <strain evidence="4">F60SS</strain>
    </source>
</reference>
<gene>
    <name evidence="4" type="ORF">Tsubulata_036487</name>
</gene>
<keyword evidence="5" id="KW-1185">Reference proteome</keyword>
<protein>
    <recommendedName>
        <fullName evidence="6">BAHD acyltransferase DCR</fullName>
    </recommendedName>
</protein>
<dbReference type="GO" id="GO:0016746">
    <property type="term" value="F:acyltransferase activity"/>
    <property type="evidence" value="ECO:0007669"/>
    <property type="project" value="UniProtKB-KW"/>
</dbReference>